<dbReference type="CDD" id="cd18808">
    <property type="entry name" value="SF1_C_Upf1"/>
    <property type="match status" value="1"/>
</dbReference>
<proteinExistence type="predicted"/>
<evidence type="ECO:0000259" key="1">
    <source>
        <dbReference type="PROSITE" id="PS50965"/>
    </source>
</evidence>
<evidence type="ECO:0000313" key="2">
    <source>
        <dbReference type="EMBL" id="SFB61772.1"/>
    </source>
</evidence>
<dbReference type="PROSITE" id="PS50965">
    <property type="entry name" value="NERD"/>
    <property type="match status" value="1"/>
</dbReference>
<evidence type="ECO:0000313" key="5">
    <source>
        <dbReference type="Proteomes" id="UP000199579"/>
    </source>
</evidence>
<reference evidence="3 5" key="1">
    <citation type="submission" date="2016-10" db="EMBL/GenBank/DDBJ databases">
        <authorList>
            <person name="de Groot N.N."/>
        </authorList>
    </citation>
    <scope>NUCLEOTIDE SEQUENCE [LARGE SCALE GENOMIC DNA]</scope>
    <source>
        <strain evidence="3 5">DSM 381</strain>
    </source>
</reference>
<dbReference type="EMBL" id="FOKJ01000121">
    <property type="protein sequence ID" value="SFB61772.1"/>
    <property type="molecule type" value="Genomic_DNA"/>
</dbReference>
<protein>
    <submittedName>
        <fullName evidence="3">Nuclease-related domain-containing protein</fullName>
    </submittedName>
</protein>
<dbReference type="EMBL" id="FOSX01000074">
    <property type="protein sequence ID" value="SFL21335.1"/>
    <property type="molecule type" value="Genomic_DNA"/>
</dbReference>
<dbReference type="CDD" id="cd17934">
    <property type="entry name" value="DEXXQc_Upf1-like"/>
    <property type="match status" value="1"/>
</dbReference>
<keyword evidence="4" id="KW-1185">Reference proteome</keyword>
<reference evidence="2 4" key="2">
    <citation type="submission" date="2016-10" db="EMBL/GenBank/DDBJ databases">
        <authorList>
            <person name="Varghese N."/>
            <person name="Submissions S."/>
        </authorList>
    </citation>
    <scope>NUCLEOTIDE SEQUENCE [LARGE SCALE GENOMIC DNA]</scope>
    <source>
        <strain evidence="2 4">DSM 282</strain>
    </source>
</reference>
<dbReference type="PANTHER" id="PTHR10887">
    <property type="entry name" value="DNA2/NAM7 HELICASE FAMILY"/>
    <property type="match status" value="1"/>
</dbReference>
<dbReference type="InterPro" id="IPR011009">
    <property type="entry name" value="Kinase-like_dom_sf"/>
</dbReference>
<dbReference type="InterPro" id="IPR027417">
    <property type="entry name" value="P-loop_NTPase"/>
</dbReference>
<dbReference type="RefSeq" id="WP_090942407.1">
    <property type="nucleotide sequence ID" value="NZ_FOKJ01000121.1"/>
</dbReference>
<dbReference type="SUPFAM" id="SSF56112">
    <property type="entry name" value="Protein kinase-like (PK-like)"/>
    <property type="match status" value="2"/>
</dbReference>
<sequence length="1663" mass="188542">MKLIVIGKNGLHPREAYAVSQMEEHFQPNWQAYSSLVITDEQGSMEIDLLIITSDRILLVEIKDWNGKLTSYRGEWRVNEKSRGKSPFSIKKEHALRISKLLSNQLRSKIGYGPMVEAHVVLSGSATPEQLPTNEARYVHTLDTFLKIRKPIVYSQICTQPEKSHEAFFERYNHPRPNSDIALKQIDHFFCNSKGYVQPKRLKVAHYVSSDELEYEHNNGLFKEFIGKNPSMEKDIGLLRQWDFLKLGTGLAFTETWSRILTREHVIHCRARTENSRLEQFMLRPAVGLDPEDIQTDYAEAFELRHNMKRFDRYLNQNGPTWTTDQRADHVRALLAPFAELHGMGMAHRDVDCHNLWYAADNATIVTSGYYASFIPEQTTVKDIRALLKSTQLQLPEDVFSDAGDILNPFRVDVFLLGQIAHRICFTDKRLEREEQISVWRPHASGDPFDGRLDDFFAKALDWDAANRYKDAGEMLAHFNSLTDDHEHIYDDSQEVIEALTSGNFIKRQMSALHLTQMFPQVPDESISFGSTIRYRYQDGDAIGLIKFWQNVIASPKDPGTNRRILRLRKRIEKTLNADLPIAQVRDYGLLEGGGFYIATRYEPGQTWSRFVEDMESTGDKLRVSQRLCDAMLALHQQDVYHGDLHPENVIFKQAGEDTSEQDRELVLIDLLDYGGESEPYNVNYGPSNPASSDGYGRDRFAVYRMVGGLFGDDLPAPIAEELERAKQQSDQVPLSLKPLLEAIEAANQPAEEAVSGDTVRTFDLAFLLSDLPLEKELLSKEECGYFIKAREAREPNWLRFFITGIDTRITLTVDLMAKQIKYANVTRNISLSDYISARKEAQHRITENITVVRGEPKKVFPDPFVDYLLSIDAVIDLMIKQSPNKGYDELEYDIHPEDCCTVAPKQIWNTLLNTEGDYLLRLEVAEGVIQENSAGHLLIPYTANSQSWLDNFDRGDTVNVTLGNDEHSFGSLVLGEILPDTLVVQPSRGGMTRRLAPGNEIVLESLRTKSSRDRRTKALERVLDGSSKIARLPDYFDKSANIASRPMADVPDETTIRSRYDNLDGSAEYFNERQLDAFQRVITEGPISVLQGPPGTGKTAFISKLIHYLYENDQAKNILLVGQSNATVDNVALKARELCLAMNTPLTVVRVGNEGSVDSQLLHAHPSAIQRKIQNKFHREYDLRINALASRLMLSQDFVSTLSGLHRTLHPLMANLRTLIAQLQKIEHLGAQRNLTEKFEALQDQANVTVQRIMQIVDSYQFNFETPDAHDSAFWELLSKQVAREYDITDLVSLKRLNQLIILSQEWIDVLASGDANYDRFLVKTSQLVCGTLVGMGSKNLAINESEFDWVIVDEAGRAQASELMIALQSAKRVLLVGDHRQLPPHYDKRHLKAVSHELSIQVGEVAKTDFERAFDVNKGITLDTQYRMIKPISDIISTCFYADEHGVGGLITGRPDSPQWFKALPYPLNYPVTWVDSGVGAKRTGEDNKGRRGYLNQHETEVILHLIKLLCSPDTVNNLRLYVTDEKPYPIGIITMYQQQKALLQTELSKAEWAADIRELIKIDTVDSYQGQENRLIFLSLVRDNDKVNQGFLGDMPRINVALSRAQERLVVVGARAMWRSGSSDSALAKVLSFVETQAQEQPEQYQVVDGTSVIESTQHA</sequence>
<feature type="domain" description="NERD" evidence="1">
    <location>
        <begin position="10"/>
        <end position="121"/>
    </location>
</feature>
<dbReference type="Gene3D" id="1.10.510.10">
    <property type="entry name" value="Transferase(Phosphotransferase) domain 1"/>
    <property type="match status" value="2"/>
</dbReference>
<evidence type="ECO:0000313" key="4">
    <source>
        <dbReference type="Proteomes" id="UP000198861"/>
    </source>
</evidence>
<accession>A0A1I4FU34</accession>
<dbReference type="InterPro" id="IPR041679">
    <property type="entry name" value="DNA2/NAM7-like_C"/>
</dbReference>
<dbReference type="Pfam" id="PF13086">
    <property type="entry name" value="AAA_11"/>
    <property type="match status" value="1"/>
</dbReference>
<name>A0A1I4FU34_9GAMM</name>
<dbReference type="GO" id="GO:0004386">
    <property type="term" value="F:helicase activity"/>
    <property type="evidence" value="ECO:0007669"/>
    <property type="project" value="InterPro"/>
</dbReference>
<dbReference type="InterPro" id="IPR047187">
    <property type="entry name" value="SF1_C_Upf1"/>
</dbReference>
<dbReference type="PANTHER" id="PTHR10887:SF495">
    <property type="entry name" value="HELICASE SENATAXIN ISOFORM X1-RELATED"/>
    <property type="match status" value="1"/>
</dbReference>
<organism evidence="3 5">
    <name type="scientific">Azotobacter beijerinckii</name>
    <dbReference type="NCBI Taxonomy" id="170623"/>
    <lineage>
        <taxon>Bacteria</taxon>
        <taxon>Pseudomonadati</taxon>
        <taxon>Pseudomonadota</taxon>
        <taxon>Gammaproteobacteria</taxon>
        <taxon>Pseudomonadales</taxon>
        <taxon>Pseudomonadaceae</taxon>
        <taxon>Azotobacter</taxon>
    </lineage>
</organism>
<dbReference type="Gene3D" id="3.40.50.300">
    <property type="entry name" value="P-loop containing nucleotide triphosphate hydrolases"/>
    <property type="match status" value="2"/>
</dbReference>
<dbReference type="Proteomes" id="UP000199579">
    <property type="component" value="Unassembled WGS sequence"/>
</dbReference>
<evidence type="ECO:0000313" key="3">
    <source>
        <dbReference type="EMBL" id="SFL21335.1"/>
    </source>
</evidence>
<dbReference type="SMART" id="SM00382">
    <property type="entry name" value="AAA"/>
    <property type="match status" value="1"/>
</dbReference>
<dbReference type="Proteomes" id="UP000198861">
    <property type="component" value="Unassembled WGS sequence"/>
</dbReference>
<gene>
    <name evidence="2" type="ORF">SAMN04244571_04333</name>
    <name evidence="3" type="ORF">SAMN04244574_03552</name>
</gene>
<dbReference type="Pfam" id="PF13087">
    <property type="entry name" value="AAA_12"/>
    <property type="match status" value="1"/>
</dbReference>
<dbReference type="InterPro" id="IPR011528">
    <property type="entry name" value="NERD"/>
</dbReference>
<dbReference type="InterPro" id="IPR003593">
    <property type="entry name" value="AAA+_ATPase"/>
</dbReference>
<dbReference type="InterPro" id="IPR041677">
    <property type="entry name" value="DNA2/NAM7_AAA_11"/>
</dbReference>
<dbReference type="SUPFAM" id="SSF52540">
    <property type="entry name" value="P-loop containing nucleoside triphosphate hydrolases"/>
    <property type="match status" value="1"/>
</dbReference>
<dbReference type="Pfam" id="PF08378">
    <property type="entry name" value="NERD"/>
    <property type="match status" value="1"/>
</dbReference>
<dbReference type="InterPro" id="IPR045055">
    <property type="entry name" value="DNA2/NAM7-like"/>
</dbReference>